<dbReference type="RefSeq" id="WP_046561364.1">
    <property type="nucleotide sequence ID" value="NZ_CP010975.1"/>
</dbReference>
<proteinExistence type="predicted"/>
<organism evidence="1 2">
    <name type="scientific">Kangiella geojedonensis</name>
    <dbReference type="NCBI Taxonomy" id="914150"/>
    <lineage>
        <taxon>Bacteria</taxon>
        <taxon>Pseudomonadati</taxon>
        <taxon>Pseudomonadota</taxon>
        <taxon>Gammaproteobacteria</taxon>
        <taxon>Kangiellales</taxon>
        <taxon>Kangiellaceae</taxon>
        <taxon>Kangiella</taxon>
    </lineage>
</organism>
<dbReference type="STRING" id="914150.TQ33_1319"/>
<name>A0A0F6RCA8_9GAMM</name>
<evidence type="ECO:0000313" key="2">
    <source>
        <dbReference type="Proteomes" id="UP000034071"/>
    </source>
</evidence>
<sequence length="80" mass="9236">MPIAEQIKQQLLELEQTVEEEKLFLVGYLIPMVDLIPVDDLTDEQWFAEFALFVEDAVESDGLSDRDIELLSELIEELQP</sequence>
<dbReference type="OrthoDB" id="6199000at2"/>
<dbReference type="KEGG" id="kge:TQ33_1319"/>
<gene>
    <name evidence="1" type="ORF">TQ33_1319</name>
</gene>
<reference evidence="1 2" key="1">
    <citation type="submission" date="2015-02" db="EMBL/GenBank/DDBJ databases">
        <title>Complete genome sequence of Kangiella geojedonensis strain YCS-5T.</title>
        <authorList>
            <person name="Kim K.M."/>
        </authorList>
    </citation>
    <scope>NUCLEOTIDE SEQUENCE [LARGE SCALE GENOMIC DNA]</scope>
    <source>
        <strain evidence="1 2">YCS-5</strain>
    </source>
</reference>
<evidence type="ECO:0000313" key="1">
    <source>
        <dbReference type="EMBL" id="AKE52273.1"/>
    </source>
</evidence>
<accession>A0A0F6RCA8</accession>
<keyword evidence="2" id="KW-1185">Reference proteome</keyword>
<dbReference type="Proteomes" id="UP000034071">
    <property type="component" value="Chromosome"/>
</dbReference>
<dbReference type="EMBL" id="CP010975">
    <property type="protein sequence ID" value="AKE52273.1"/>
    <property type="molecule type" value="Genomic_DNA"/>
</dbReference>
<dbReference type="HOGENOM" id="CLU_2585036_0_0_6"/>
<dbReference type="AlphaFoldDB" id="A0A0F6RCA8"/>
<protein>
    <submittedName>
        <fullName evidence="1">Uncharacterized protein</fullName>
    </submittedName>
</protein>